<dbReference type="OrthoDB" id="535720at2759"/>
<dbReference type="Pfam" id="PF07714">
    <property type="entry name" value="PK_Tyr_Ser-Thr"/>
    <property type="match status" value="1"/>
</dbReference>
<feature type="region of interest" description="Disordered" evidence="1">
    <location>
        <begin position="156"/>
        <end position="186"/>
    </location>
</feature>
<dbReference type="EMBL" id="KK103260">
    <property type="protein sequence ID" value="KIY95903.1"/>
    <property type="molecule type" value="Genomic_DNA"/>
</dbReference>
<reference evidence="3 4" key="1">
    <citation type="journal article" date="2013" name="BMC Genomics">
        <title>Reconstruction of the lipid metabolism for the microalga Monoraphidium neglectum from its genome sequence reveals characteristics suitable for biofuel production.</title>
        <authorList>
            <person name="Bogen C."/>
            <person name="Al-Dilaimi A."/>
            <person name="Albersmeier A."/>
            <person name="Wichmann J."/>
            <person name="Grundmann M."/>
            <person name="Rupp O."/>
            <person name="Lauersen K.J."/>
            <person name="Blifernez-Klassen O."/>
            <person name="Kalinowski J."/>
            <person name="Goesmann A."/>
            <person name="Mussgnug J.H."/>
            <person name="Kruse O."/>
        </authorList>
    </citation>
    <scope>NUCLEOTIDE SEQUENCE [LARGE SCALE GENOMIC DNA]</scope>
    <source>
        <strain evidence="3 4">SAG 48.87</strain>
    </source>
</reference>
<organism evidence="3 4">
    <name type="scientific">Monoraphidium neglectum</name>
    <dbReference type="NCBI Taxonomy" id="145388"/>
    <lineage>
        <taxon>Eukaryota</taxon>
        <taxon>Viridiplantae</taxon>
        <taxon>Chlorophyta</taxon>
        <taxon>core chlorophytes</taxon>
        <taxon>Chlorophyceae</taxon>
        <taxon>CS clade</taxon>
        <taxon>Sphaeropleales</taxon>
        <taxon>Selenastraceae</taxon>
        <taxon>Monoraphidium</taxon>
    </lineage>
</organism>
<dbReference type="GO" id="GO:0007165">
    <property type="term" value="P:signal transduction"/>
    <property type="evidence" value="ECO:0007669"/>
    <property type="project" value="TreeGrafter"/>
</dbReference>
<dbReference type="Proteomes" id="UP000054498">
    <property type="component" value="Unassembled WGS sequence"/>
</dbReference>
<dbReference type="InterPro" id="IPR000719">
    <property type="entry name" value="Prot_kinase_dom"/>
</dbReference>
<dbReference type="KEGG" id="mng:MNEG_12060"/>
<dbReference type="RefSeq" id="XP_013894923.1">
    <property type="nucleotide sequence ID" value="XM_014039469.1"/>
</dbReference>
<name>A0A0D2KJA8_9CHLO</name>
<feature type="compositionally biased region" description="Gly residues" evidence="1">
    <location>
        <begin position="168"/>
        <end position="181"/>
    </location>
</feature>
<feature type="domain" description="Protein kinase" evidence="2">
    <location>
        <begin position="1"/>
        <end position="143"/>
    </location>
</feature>
<dbReference type="InterPro" id="IPR011009">
    <property type="entry name" value="Kinase-like_dom_sf"/>
</dbReference>
<dbReference type="GO" id="GO:0005524">
    <property type="term" value="F:ATP binding"/>
    <property type="evidence" value="ECO:0007669"/>
    <property type="project" value="InterPro"/>
</dbReference>
<dbReference type="PANTHER" id="PTHR23257">
    <property type="entry name" value="SERINE-THREONINE PROTEIN KINASE"/>
    <property type="match status" value="1"/>
</dbReference>
<protein>
    <recommendedName>
        <fullName evidence="2">Protein kinase domain-containing protein</fullName>
    </recommendedName>
</protein>
<dbReference type="GeneID" id="25729385"/>
<dbReference type="GO" id="GO:0005737">
    <property type="term" value="C:cytoplasm"/>
    <property type="evidence" value="ECO:0007669"/>
    <property type="project" value="TreeGrafter"/>
</dbReference>
<evidence type="ECO:0000313" key="3">
    <source>
        <dbReference type="EMBL" id="KIY95903.1"/>
    </source>
</evidence>
<evidence type="ECO:0000256" key="1">
    <source>
        <dbReference type="SAM" id="MobiDB-lite"/>
    </source>
</evidence>
<evidence type="ECO:0000259" key="2">
    <source>
        <dbReference type="PROSITE" id="PS50011"/>
    </source>
</evidence>
<dbReference type="PROSITE" id="PS50011">
    <property type="entry name" value="PROTEIN_KINASE_DOM"/>
    <property type="match status" value="1"/>
</dbReference>
<dbReference type="PANTHER" id="PTHR23257:SF958">
    <property type="entry name" value="SERINE_THREONINE-PROTEIN KINASE WNK4"/>
    <property type="match status" value="1"/>
</dbReference>
<dbReference type="InterPro" id="IPR001245">
    <property type="entry name" value="Ser-Thr/Tyr_kinase_cat_dom"/>
</dbReference>
<gene>
    <name evidence="3" type="ORF">MNEG_12060</name>
</gene>
<keyword evidence="4" id="KW-1185">Reference proteome</keyword>
<dbReference type="Gene3D" id="1.10.510.10">
    <property type="entry name" value="Transferase(Phosphotransferase) domain 1"/>
    <property type="match status" value="1"/>
</dbReference>
<dbReference type="GO" id="GO:0004672">
    <property type="term" value="F:protein kinase activity"/>
    <property type="evidence" value="ECO:0007669"/>
    <property type="project" value="InterPro"/>
</dbReference>
<sequence length="206" mass="21512">MAKVADFGLSHTLSPTDTHISDMHAGTLTHMSPELLVRGRVSKASDVYAYGILLWELATGGKAFAGMPRALIGHEVTAKRRRPAWPASLRPPSSPFGVVSGENAGAEGRVRRGLVDLAERCWAHDPRHRPEFVEVLAALVAMMGLMDQEQPSGAAVEYAGAGPSAPGSGAGAGSSGAGGARRGARLAGSSVGRIASEVMGWFDMRR</sequence>
<proteinExistence type="predicted"/>
<dbReference type="AlphaFoldDB" id="A0A0D2KJA8"/>
<dbReference type="InterPro" id="IPR050167">
    <property type="entry name" value="Ser_Thr_protein_kinase"/>
</dbReference>
<evidence type="ECO:0000313" key="4">
    <source>
        <dbReference type="Proteomes" id="UP000054498"/>
    </source>
</evidence>
<dbReference type="SUPFAM" id="SSF56112">
    <property type="entry name" value="Protein kinase-like (PK-like)"/>
    <property type="match status" value="1"/>
</dbReference>
<accession>A0A0D2KJA8</accession>